<protein>
    <recommendedName>
        <fullName evidence="3">beta-N-acetylhexosaminidase</fullName>
        <ecNumber evidence="3">3.2.1.52</ecNumber>
    </recommendedName>
</protein>
<dbReference type="PANTHER" id="PTHR21040">
    <property type="entry name" value="BCDNA.GH04120"/>
    <property type="match status" value="1"/>
</dbReference>
<comment type="similarity">
    <text evidence="2">Belongs to the glycosyl hydrolase 20 family.</text>
</comment>
<evidence type="ECO:0000256" key="3">
    <source>
        <dbReference type="ARBA" id="ARBA00012663"/>
    </source>
</evidence>
<feature type="domain" description="Glycoside hydrolase family 20 catalytic" evidence="5">
    <location>
        <begin position="69"/>
        <end position="232"/>
    </location>
</feature>
<evidence type="ECO:0000259" key="5">
    <source>
        <dbReference type="Pfam" id="PF00728"/>
    </source>
</evidence>
<dbReference type="InterPro" id="IPR015883">
    <property type="entry name" value="Glyco_hydro_20_cat"/>
</dbReference>
<dbReference type="SUPFAM" id="SSF51445">
    <property type="entry name" value="(Trans)glycosidases"/>
    <property type="match status" value="1"/>
</dbReference>
<dbReference type="InterPro" id="IPR038901">
    <property type="entry name" value="HEXDC-like"/>
</dbReference>
<dbReference type="PANTHER" id="PTHR21040:SF4">
    <property type="entry name" value="BETA-N-ACETYLHEXOSAMINIDASE"/>
    <property type="match status" value="1"/>
</dbReference>
<evidence type="ECO:0000256" key="1">
    <source>
        <dbReference type="ARBA" id="ARBA00001231"/>
    </source>
</evidence>
<evidence type="ECO:0000313" key="6">
    <source>
        <dbReference type="EMBL" id="VDM80578.1"/>
    </source>
</evidence>
<dbReference type="EMBL" id="UYYB01109101">
    <property type="protein sequence ID" value="VDM80578.1"/>
    <property type="molecule type" value="Genomic_DNA"/>
</dbReference>
<dbReference type="Pfam" id="PF00728">
    <property type="entry name" value="Glyco_hydro_20"/>
    <property type="match status" value="1"/>
</dbReference>
<dbReference type="AlphaFoldDB" id="A0A3P7LMZ5"/>
<accession>A0A3P7LMZ5</accession>
<reference evidence="6 7" key="1">
    <citation type="submission" date="2018-11" db="EMBL/GenBank/DDBJ databases">
        <authorList>
            <consortium name="Pathogen Informatics"/>
        </authorList>
    </citation>
    <scope>NUCLEOTIDE SEQUENCE [LARGE SCALE GENOMIC DNA]</scope>
</reference>
<sequence length="310" mass="35701">MSPIRQLVISSTFQYFHKNIIVHFDLKGAPPKLKYFLDLLEFVAKSGATGILIEWEDMFPWKGALKRVRNSDAYTMEEVQQILEKAKSLRLDVIPLVQTFGHMEWILKYERFRKFRETDEYPQIKKFVQPEINTVICIGDKNAVNIVKEAIRQVVLVHRSYGIKYFHIGTDEAFEYGTCKASIEQAALLGSRENLAIKHLATVAAYTKKITRGAKILAWHDMLKNFNLYDVKNAGLGSLVQPVIWDYSETLATVDGRYYIHAASLSYFSLRSFKDFLIDNLARTFGTIWTSSAFKGADFPTAKYNRITHY</sequence>
<proteinExistence type="inferred from homology"/>
<evidence type="ECO:0000256" key="2">
    <source>
        <dbReference type="ARBA" id="ARBA00006285"/>
    </source>
</evidence>
<keyword evidence="7" id="KW-1185">Reference proteome</keyword>
<dbReference type="GO" id="GO:0005975">
    <property type="term" value="P:carbohydrate metabolic process"/>
    <property type="evidence" value="ECO:0007669"/>
    <property type="project" value="InterPro"/>
</dbReference>
<feature type="non-terminal residue" evidence="6">
    <location>
        <position position="310"/>
    </location>
</feature>
<dbReference type="Proteomes" id="UP000270094">
    <property type="component" value="Unassembled WGS sequence"/>
</dbReference>
<comment type="catalytic activity">
    <reaction evidence="1">
        <text>Hydrolysis of terminal non-reducing N-acetyl-D-hexosamine residues in N-acetyl-beta-D-hexosaminides.</text>
        <dbReference type="EC" id="3.2.1.52"/>
    </reaction>
</comment>
<keyword evidence="4" id="KW-0378">Hydrolase</keyword>
<dbReference type="Gene3D" id="3.20.20.80">
    <property type="entry name" value="Glycosidases"/>
    <property type="match status" value="1"/>
</dbReference>
<dbReference type="EC" id="3.2.1.52" evidence="3"/>
<dbReference type="GO" id="GO:0004563">
    <property type="term" value="F:beta-N-acetylhexosaminidase activity"/>
    <property type="evidence" value="ECO:0007669"/>
    <property type="project" value="UniProtKB-EC"/>
</dbReference>
<evidence type="ECO:0000256" key="4">
    <source>
        <dbReference type="ARBA" id="ARBA00022801"/>
    </source>
</evidence>
<dbReference type="OrthoDB" id="47475at2759"/>
<name>A0A3P7LMZ5_STRVU</name>
<dbReference type="InterPro" id="IPR017853">
    <property type="entry name" value="GH"/>
</dbReference>
<gene>
    <name evidence="6" type="ORF">SVUK_LOCUS15576</name>
</gene>
<organism evidence="6 7">
    <name type="scientific">Strongylus vulgaris</name>
    <name type="common">Blood worm</name>
    <dbReference type="NCBI Taxonomy" id="40348"/>
    <lineage>
        <taxon>Eukaryota</taxon>
        <taxon>Metazoa</taxon>
        <taxon>Ecdysozoa</taxon>
        <taxon>Nematoda</taxon>
        <taxon>Chromadorea</taxon>
        <taxon>Rhabditida</taxon>
        <taxon>Rhabditina</taxon>
        <taxon>Rhabditomorpha</taxon>
        <taxon>Strongyloidea</taxon>
        <taxon>Strongylidae</taxon>
        <taxon>Strongylus</taxon>
    </lineage>
</organism>
<evidence type="ECO:0000313" key="7">
    <source>
        <dbReference type="Proteomes" id="UP000270094"/>
    </source>
</evidence>